<accession>A0ACC2J728</accession>
<comment type="caution">
    <text evidence="1">The sequence shown here is derived from an EMBL/GenBank/DDBJ whole genome shotgun (WGS) entry which is preliminary data.</text>
</comment>
<gene>
    <name evidence="1" type="ORF">ONZ43_g733</name>
</gene>
<reference evidence="1" key="1">
    <citation type="submission" date="2022-11" db="EMBL/GenBank/DDBJ databases">
        <title>Genome Sequence of Nemania bipapillata.</title>
        <authorList>
            <person name="Buettner E."/>
        </authorList>
    </citation>
    <scope>NUCLEOTIDE SEQUENCE</scope>
    <source>
        <strain evidence="1">CP14</strain>
    </source>
</reference>
<protein>
    <submittedName>
        <fullName evidence="1">Uncharacterized protein</fullName>
    </submittedName>
</protein>
<dbReference type="EMBL" id="JAPESX010000103">
    <property type="protein sequence ID" value="KAJ8123274.1"/>
    <property type="molecule type" value="Genomic_DNA"/>
</dbReference>
<sequence length="210" mass="23310">MNSSLLKILFLGLSASGVSASLRVDSQVVLGSSNALDRDIPASGPVHAVDDAILAALHAHADPVDALVSLRPELAEELAEPRLLHVLGHDEPQWMTEGDKLRLRRKGQKFKDITDYQDDVSAAFAGHAHLPKLTHQSLVKPLFSKVSTDTMRDVLTKLTSFYNRYYGDVYGEQSAQWLHDHIADIIKTAPFHTHISLEFFTHTFSDSIQF</sequence>
<proteinExistence type="predicted"/>
<keyword evidence="2" id="KW-1185">Reference proteome</keyword>
<organism evidence="1 2">
    <name type="scientific">Nemania bipapillata</name>
    <dbReference type="NCBI Taxonomy" id="110536"/>
    <lineage>
        <taxon>Eukaryota</taxon>
        <taxon>Fungi</taxon>
        <taxon>Dikarya</taxon>
        <taxon>Ascomycota</taxon>
        <taxon>Pezizomycotina</taxon>
        <taxon>Sordariomycetes</taxon>
        <taxon>Xylariomycetidae</taxon>
        <taxon>Xylariales</taxon>
        <taxon>Xylariaceae</taxon>
        <taxon>Nemania</taxon>
    </lineage>
</organism>
<name>A0ACC2J728_9PEZI</name>
<evidence type="ECO:0000313" key="1">
    <source>
        <dbReference type="EMBL" id="KAJ8123274.1"/>
    </source>
</evidence>
<evidence type="ECO:0000313" key="2">
    <source>
        <dbReference type="Proteomes" id="UP001153334"/>
    </source>
</evidence>
<dbReference type="Proteomes" id="UP001153334">
    <property type="component" value="Unassembled WGS sequence"/>
</dbReference>